<sequence length="405" mass="47613">MIRTKTYILNGLFLFFAFFPIIPNSVKGLPVVLLFLGSLFLKQKKKINWNWFLINSSIFFLYIISLTYTQNISYGIRIIETALTFLIIPLVFFILRPQIKISQQLRTKFLVLFIVSTTIFSLFALFYIITDNKTEYFKDFYSNKFRIIVENIPLIGQHPSYASIYLGISLIFIIHLFKRNLLSYKKQEKLFLIFSGFINIVLLLMLSSRGVIFSLIILLILYLVKNIVRGKKQKQGFVFLCLLFICVLMLFTFNRRMNEMIKFDTYTSLNSNYSNSFRVNIYNCAINIFKGSPFWGYGVGDAQDELNNCYSYKDQLLLNNNYNSHNQYLDFSIKLGLLGLVAFMVFLIANYQYAKSSKDELLMCVIIFYCMNFFSENILVRQSGLILFIFFIHFFRINKQPILIK</sequence>
<proteinExistence type="predicted"/>
<keyword evidence="3 5" id="KW-1133">Transmembrane helix</keyword>
<dbReference type="Proteomes" id="UP000029644">
    <property type="component" value="Unassembled WGS sequence"/>
</dbReference>
<feature type="transmembrane region" description="Helical" evidence="5">
    <location>
        <begin position="12"/>
        <end position="37"/>
    </location>
</feature>
<feature type="transmembrane region" description="Helical" evidence="5">
    <location>
        <begin position="160"/>
        <end position="178"/>
    </location>
</feature>
<dbReference type="RefSeq" id="WP_042504121.1">
    <property type="nucleotide sequence ID" value="NZ_BBNQ01000005.1"/>
</dbReference>
<feature type="transmembrane region" description="Helical" evidence="5">
    <location>
        <begin position="107"/>
        <end position="129"/>
    </location>
</feature>
<evidence type="ECO:0000256" key="4">
    <source>
        <dbReference type="ARBA" id="ARBA00023136"/>
    </source>
</evidence>
<dbReference type="GO" id="GO:0016020">
    <property type="term" value="C:membrane"/>
    <property type="evidence" value="ECO:0007669"/>
    <property type="project" value="UniProtKB-SubCell"/>
</dbReference>
<evidence type="ECO:0000256" key="3">
    <source>
        <dbReference type="ARBA" id="ARBA00022989"/>
    </source>
</evidence>
<feature type="transmembrane region" description="Helical" evidence="5">
    <location>
        <begin position="335"/>
        <end position="353"/>
    </location>
</feature>
<feature type="transmembrane region" description="Helical" evidence="5">
    <location>
        <begin position="49"/>
        <end position="68"/>
    </location>
</feature>
<dbReference type="EMBL" id="BBNQ01000005">
    <property type="protein sequence ID" value="GAL62284.1"/>
    <property type="molecule type" value="Genomic_DNA"/>
</dbReference>
<keyword evidence="2 5" id="KW-0812">Transmembrane</keyword>
<dbReference type="Pfam" id="PF04932">
    <property type="entry name" value="Wzy_C"/>
    <property type="match status" value="1"/>
</dbReference>
<dbReference type="PANTHER" id="PTHR37422:SF17">
    <property type="entry name" value="O-ANTIGEN LIGASE"/>
    <property type="match status" value="1"/>
</dbReference>
<evidence type="ECO:0000313" key="7">
    <source>
        <dbReference type="EMBL" id="GAL62284.1"/>
    </source>
</evidence>
<comment type="caution">
    <text evidence="7">The sequence shown here is derived from an EMBL/GenBank/DDBJ whole genome shotgun (WGS) entry which is preliminary data.</text>
</comment>
<gene>
    <name evidence="7" type="ORF">JCM19300_3035</name>
</gene>
<protein>
    <recommendedName>
        <fullName evidence="6">O-antigen ligase-related domain-containing protein</fullName>
    </recommendedName>
</protein>
<evidence type="ECO:0000256" key="2">
    <source>
        <dbReference type="ARBA" id="ARBA00022692"/>
    </source>
</evidence>
<evidence type="ECO:0000313" key="8">
    <source>
        <dbReference type="Proteomes" id="UP000029644"/>
    </source>
</evidence>
<feature type="transmembrane region" description="Helical" evidence="5">
    <location>
        <begin position="190"/>
        <end position="223"/>
    </location>
</feature>
<dbReference type="AlphaFoldDB" id="A0A090VFY8"/>
<organism evidence="7 8">
    <name type="scientific">Algibacter lectus</name>
    <dbReference type="NCBI Taxonomy" id="221126"/>
    <lineage>
        <taxon>Bacteria</taxon>
        <taxon>Pseudomonadati</taxon>
        <taxon>Bacteroidota</taxon>
        <taxon>Flavobacteriia</taxon>
        <taxon>Flavobacteriales</taxon>
        <taxon>Flavobacteriaceae</taxon>
        <taxon>Algibacter</taxon>
    </lineage>
</organism>
<evidence type="ECO:0000259" key="6">
    <source>
        <dbReference type="Pfam" id="PF04932"/>
    </source>
</evidence>
<dbReference type="OrthoDB" id="1631746at2"/>
<keyword evidence="4 5" id="KW-0472">Membrane</keyword>
<feature type="transmembrane region" description="Helical" evidence="5">
    <location>
        <begin position="74"/>
        <end position="95"/>
    </location>
</feature>
<evidence type="ECO:0000256" key="1">
    <source>
        <dbReference type="ARBA" id="ARBA00004141"/>
    </source>
</evidence>
<feature type="transmembrane region" description="Helical" evidence="5">
    <location>
        <begin position="378"/>
        <end position="395"/>
    </location>
</feature>
<accession>A0A090VFY8</accession>
<evidence type="ECO:0000256" key="5">
    <source>
        <dbReference type="SAM" id="Phobius"/>
    </source>
</evidence>
<name>A0A090VFY8_9FLAO</name>
<dbReference type="PANTHER" id="PTHR37422">
    <property type="entry name" value="TEICHURONIC ACID BIOSYNTHESIS PROTEIN TUAE"/>
    <property type="match status" value="1"/>
</dbReference>
<reference evidence="7 8" key="1">
    <citation type="journal article" date="2014" name="Genome Announc.">
        <title>Draft Genome Sequences of Marine Flavobacterium Algibacter lectus Strains SS8 and NR4.</title>
        <authorList>
            <person name="Takatani N."/>
            <person name="Nakanishi M."/>
            <person name="Meirelles P."/>
            <person name="Mino S."/>
            <person name="Suda W."/>
            <person name="Oshima K."/>
            <person name="Hattori M."/>
            <person name="Ohkuma M."/>
            <person name="Hosokawa M."/>
            <person name="Miyashita K."/>
            <person name="Thompson F.L."/>
            <person name="Niwa A."/>
            <person name="Sawabe T."/>
            <person name="Sawabe T."/>
        </authorList>
    </citation>
    <scope>NUCLEOTIDE SEQUENCE [LARGE SCALE GENOMIC DNA]</scope>
    <source>
        <strain evidence="7 8">JCM 19300</strain>
    </source>
</reference>
<comment type="subcellular location">
    <subcellularLocation>
        <location evidence="1">Membrane</location>
        <topology evidence="1">Multi-pass membrane protein</topology>
    </subcellularLocation>
</comment>
<feature type="transmembrane region" description="Helical" evidence="5">
    <location>
        <begin position="235"/>
        <end position="253"/>
    </location>
</feature>
<feature type="domain" description="O-antigen ligase-related" evidence="6">
    <location>
        <begin position="197"/>
        <end position="344"/>
    </location>
</feature>
<dbReference type="InterPro" id="IPR007016">
    <property type="entry name" value="O-antigen_ligase-rel_domated"/>
</dbReference>
<dbReference type="InterPro" id="IPR051533">
    <property type="entry name" value="WaaL-like"/>
</dbReference>